<reference evidence="2 3" key="1">
    <citation type="submission" date="2018-03" db="EMBL/GenBank/DDBJ databases">
        <title>Actinopolyspora mortivallis from Sahara, screening for active biomolecules.</title>
        <authorList>
            <person name="Selama O."/>
            <person name="Wellington E.M.H."/>
            <person name="Hacene H."/>
        </authorList>
    </citation>
    <scope>NUCLEOTIDE SEQUENCE [LARGE SCALE GENOMIC DNA]</scope>
    <source>
        <strain evidence="2 3">M5A</strain>
    </source>
</reference>
<dbReference type="STRING" id="1050202.GCA_000384035_00111"/>
<keyword evidence="1" id="KW-0175">Coiled coil</keyword>
<dbReference type="RefSeq" id="WP_106113272.1">
    <property type="nucleotide sequence ID" value="NZ_PVSR01000008.1"/>
</dbReference>
<dbReference type="EMBL" id="PVSR01000008">
    <property type="protein sequence ID" value="PRW63880.1"/>
    <property type="molecule type" value="Genomic_DNA"/>
</dbReference>
<dbReference type="InParanoid" id="A0A2T0GXQ7"/>
<accession>A0A2T0GXQ7</accession>
<proteinExistence type="predicted"/>
<organism evidence="2 3">
    <name type="scientific">Actinopolyspora mortivallis</name>
    <dbReference type="NCBI Taxonomy" id="33906"/>
    <lineage>
        <taxon>Bacteria</taxon>
        <taxon>Bacillati</taxon>
        <taxon>Actinomycetota</taxon>
        <taxon>Actinomycetes</taxon>
        <taxon>Actinopolysporales</taxon>
        <taxon>Actinopolysporaceae</taxon>
        <taxon>Actinopolyspora</taxon>
    </lineage>
</organism>
<evidence type="ECO:0000256" key="1">
    <source>
        <dbReference type="SAM" id="Coils"/>
    </source>
</evidence>
<protein>
    <submittedName>
        <fullName evidence="2">Uncharacterized protein</fullName>
    </submittedName>
</protein>
<evidence type="ECO:0000313" key="3">
    <source>
        <dbReference type="Proteomes" id="UP000239352"/>
    </source>
</evidence>
<feature type="coiled-coil region" evidence="1">
    <location>
        <begin position="7"/>
        <end position="37"/>
    </location>
</feature>
<comment type="caution">
    <text evidence="2">The sequence shown here is derived from an EMBL/GenBank/DDBJ whole genome shotgun (WGS) entry which is preliminary data.</text>
</comment>
<evidence type="ECO:0000313" key="2">
    <source>
        <dbReference type="EMBL" id="PRW63880.1"/>
    </source>
</evidence>
<keyword evidence="3" id="KW-1185">Reference proteome</keyword>
<dbReference type="AlphaFoldDB" id="A0A2T0GXQ7"/>
<dbReference type="Proteomes" id="UP000239352">
    <property type="component" value="Unassembled WGS sequence"/>
</dbReference>
<name>A0A2T0GXQ7_ACTMO</name>
<gene>
    <name evidence="2" type="ORF">CEP50_07845</name>
</gene>
<sequence>MNEDWKSQQIREAEAALERALANVEQVLARADEMNRELPEARLSQEQIERIEQQVRRGEAPEAVVELQRRIDEGELSWQDVLEGRALHDETVQAAFAAGVPTMRQAKDMIDEGHEIDEIIAHDPNRPPTE</sequence>